<name>A0ABV7JI13_9SPHI</name>
<evidence type="ECO:0000313" key="3">
    <source>
        <dbReference type="EMBL" id="MFC3196376.1"/>
    </source>
</evidence>
<feature type="domain" description="Gfo/Idh/MocA-like oxidoreductase N-terminal" evidence="1">
    <location>
        <begin position="48"/>
        <end position="180"/>
    </location>
</feature>
<dbReference type="Gene3D" id="3.40.50.720">
    <property type="entry name" value="NAD(P)-binding Rossmann-like Domain"/>
    <property type="match status" value="1"/>
</dbReference>
<dbReference type="InterPro" id="IPR000683">
    <property type="entry name" value="Gfo/Idh/MocA-like_OxRdtase_N"/>
</dbReference>
<organism evidence="3 4">
    <name type="scientific">Parapedobacter deserti</name>
    <dbReference type="NCBI Taxonomy" id="1912957"/>
    <lineage>
        <taxon>Bacteria</taxon>
        <taxon>Pseudomonadati</taxon>
        <taxon>Bacteroidota</taxon>
        <taxon>Sphingobacteriia</taxon>
        <taxon>Sphingobacteriales</taxon>
        <taxon>Sphingobacteriaceae</taxon>
        <taxon>Parapedobacter</taxon>
    </lineage>
</organism>
<dbReference type="InterPro" id="IPR050463">
    <property type="entry name" value="Gfo/Idh/MocA_oxidrdct_glycsds"/>
</dbReference>
<dbReference type="Proteomes" id="UP001595526">
    <property type="component" value="Unassembled WGS sequence"/>
</dbReference>
<evidence type="ECO:0000259" key="2">
    <source>
        <dbReference type="Pfam" id="PF19051"/>
    </source>
</evidence>
<dbReference type="InterPro" id="IPR036291">
    <property type="entry name" value="NAD(P)-bd_dom_sf"/>
</dbReference>
<comment type="caution">
    <text evidence="3">The sequence shown here is derived from an EMBL/GenBank/DDBJ whole genome shotgun (WGS) entry which is preliminary data.</text>
</comment>
<dbReference type="Gene3D" id="3.30.360.10">
    <property type="entry name" value="Dihydrodipicolinate Reductase, domain 2"/>
    <property type="match status" value="1"/>
</dbReference>
<sequence length="473" mass="52178">MDKQRKQTNRRTFIKQTAGGSALLLAASVFPTIVPASVLGKNAPSNRINIGQIGFGRIAKSHDLPEVLKHQYVHVVAVSDVDRHRMAAGKEWLEQQQAEKNGGKSPVEVKTYGDYRNLIADQNVDAVIISTPDHWHAQPAMEAAIAGKHIYLQKPTSLTIREGRMMADVVSRTGVVFQLGSQQRSVHPWPQFKRACELVRNGRIGTIKRVIIGLPGDPAGGNLAEMPVPDNLDYDRWLGSTPLMPYTLDRVHSQTNIYDRPGWLRCEQFGAGMITGWGSHHIDIAHWGLGTELSGPSEAEGEATFPTSGLWDVHGDFEVEMLYPDNVVMQISGAHPNGVRFEGTEGWIFVSRGDVGVTATDPAAANGKENEAFKASNSKILQSVIGANEIKLYESPEQHTNWLDCIRNGKQTISHVEVAHRSGTACLVAHAAMKLGRRLRWDVTTEQFMNDDEANALLSRPQRFPYGTQYVKG</sequence>
<reference evidence="4" key="1">
    <citation type="journal article" date="2019" name="Int. J. Syst. Evol. Microbiol.">
        <title>The Global Catalogue of Microorganisms (GCM) 10K type strain sequencing project: providing services to taxonomists for standard genome sequencing and annotation.</title>
        <authorList>
            <consortium name="The Broad Institute Genomics Platform"/>
            <consortium name="The Broad Institute Genome Sequencing Center for Infectious Disease"/>
            <person name="Wu L."/>
            <person name="Ma J."/>
        </authorList>
    </citation>
    <scope>NUCLEOTIDE SEQUENCE [LARGE SCALE GENOMIC DNA]</scope>
    <source>
        <strain evidence="4">KCTC 52416</strain>
    </source>
</reference>
<dbReference type="PROSITE" id="PS51318">
    <property type="entry name" value="TAT"/>
    <property type="match status" value="1"/>
</dbReference>
<dbReference type="RefSeq" id="WP_379019028.1">
    <property type="nucleotide sequence ID" value="NZ_JBHRTA010000008.1"/>
</dbReference>
<dbReference type="Pfam" id="PF01408">
    <property type="entry name" value="GFO_IDH_MocA"/>
    <property type="match status" value="1"/>
</dbReference>
<protein>
    <submittedName>
        <fullName evidence="3">Gfo/Idh/MocA family protein</fullName>
    </submittedName>
</protein>
<dbReference type="InterPro" id="IPR043906">
    <property type="entry name" value="Gfo/Idh/MocA_OxRdtase_bact_C"/>
</dbReference>
<evidence type="ECO:0000313" key="4">
    <source>
        <dbReference type="Proteomes" id="UP001595526"/>
    </source>
</evidence>
<proteinExistence type="predicted"/>
<dbReference type="PANTHER" id="PTHR43818:SF5">
    <property type="entry name" value="OXIDOREDUCTASE FAMILY PROTEIN"/>
    <property type="match status" value="1"/>
</dbReference>
<dbReference type="EMBL" id="JBHRTA010000008">
    <property type="protein sequence ID" value="MFC3196376.1"/>
    <property type="molecule type" value="Genomic_DNA"/>
</dbReference>
<gene>
    <name evidence="3" type="ORF">ACFOET_01995</name>
</gene>
<dbReference type="PANTHER" id="PTHR43818">
    <property type="entry name" value="BCDNA.GH03377"/>
    <property type="match status" value="1"/>
</dbReference>
<accession>A0ABV7JI13</accession>
<feature type="domain" description="Gfo/Idh/MocA-like oxidoreductase bacterial type C-terminal" evidence="2">
    <location>
        <begin position="366"/>
        <end position="466"/>
    </location>
</feature>
<dbReference type="SUPFAM" id="SSF55347">
    <property type="entry name" value="Glyceraldehyde-3-phosphate dehydrogenase-like, C-terminal domain"/>
    <property type="match status" value="1"/>
</dbReference>
<feature type="domain" description="Gfo/Idh/MocA-like oxidoreductase bacterial type C-terminal" evidence="2">
    <location>
        <begin position="222"/>
        <end position="349"/>
    </location>
</feature>
<dbReference type="InterPro" id="IPR006311">
    <property type="entry name" value="TAT_signal"/>
</dbReference>
<dbReference type="Pfam" id="PF19051">
    <property type="entry name" value="GFO_IDH_MocA_C2"/>
    <property type="match status" value="2"/>
</dbReference>
<dbReference type="SUPFAM" id="SSF51735">
    <property type="entry name" value="NAD(P)-binding Rossmann-fold domains"/>
    <property type="match status" value="1"/>
</dbReference>
<keyword evidence="4" id="KW-1185">Reference proteome</keyword>
<evidence type="ECO:0000259" key="1">
    <source>
        <dbReference type="Pfam" id="PF01408"/>
    </source>
</evidence>